<dbReference type="EMBL" id="WNBM01000002">
    <property type="protein sequence ID" value="MTT75474.1"/>
    <property type="molecule type" value="Genomic_DNA"/>
</dbReference>
<evidence type="ECO:0000313" key="4">
    <source>
        <dbReference type="Proteomes" id="UP000484547"/>
    </source>
</evidence>
<evidence type="ECO:0000313" key="1">
    <source>
        <dbReference type="EMBL" id="MTT75474.1"/>
    </source>
</evidence>
<comment type="caution">
    <text evidence="1">The sequence shown here is derived from an EMBL/GenBank/DDBJ whole genome shotgun (WGS) entry which is preliminary data.</text>
</comment>
<keyword evidence="3" id="KW-1185">Reference proteome</keyword>
<accession>A0A7X2XEX0</accession>
<evidence type="ECO:0000313" key="3">
    <source>
        <dbReference type="Proteomes" id="UP000443070"/>
    </source>
</evidence>
<dbReference type="AlphaFoldDB" id="A0A7X2XEX0"/>
<proteinExistence type="predicted"/>
<dbReference type="OrthoDB" id="9780944at2"/>
<dbReference type="EMBL" id="WNBW01000002">
    <property type="protein sequence ID" value="MTU03536.1"/>
    <property type="molecule type" value="Genomic_DNA"/>
</dbReference>
<dbReference type="Proteomes" id="UP000484547">
    <property type="component" value="Unassembled WGS sequence"/>
</dbReference>
<protein>
    <submittedName>
        <fullName evidence="1">Quinate 5-dehydrogenase</fullName>
    </submittedName>
</protein>
<dbReference type="RefSeq" id="WP_155163747.1">
    <property type="nucleotide sequence ID" value="NZ_CAKVWA010000002.1"/>
</dbReference>
<evidence type="ECO:0000313" key="2">
    <source>
        <dbReference type="EMBL" id="MTU03536.1"/>
    </source>
</evidence>
<name>A0A7X2XEX0_9FIRM</name>
<reference evidence="3 4" key="1">
    <citation type="journal article" date="2019" name="Nat. Med.">
        <title>A library of human gut bacterial isolates paired with longitudinal multiomics data enables mechanistic microbiome research.</title>
        <authorList>
            <person name="Poyet M."/>
            <person name="Groussin M."/>
            <person name="Gibbons S.M."/>
            <person name="Avila-Pacheco J."/>
            <person name="Jiang X."/>
            <person name="Kearney S.M."/>
            <person name="Perrotta A.R."/>
            <person name="Berdy B."/>
            <person name="Zhao S."/>
            <person name="Lieberman T.D."/>
            <person name="Swanson P.K."/>
            <person name="Smith M."/>
            <person name="Roesemann S."/>
            <person name="Alexander J.E."/>
            <person name="Rich S.A."/>
            <person name="Livny J."/>
            <person name="Vlamakis H."/>
            <person name="Clish C."/>
            <person name="Bullock K."/>
            <person name="Deik A."/>
            <person name="Scott J."/>
            <person name="Pierce K.A."/>
            <person name="Xavier R.J."/>
            <person name="Alm E.J."/>
        </authorList>
    </citation>
    <scope>NUCLEOTIDE SEQUENCE [LARGE SCALE GENOMIC DNA]</scope>
    <source>
        <strain evidence="1 4">BIOML-A13</strain>
        <strain evidence="2 3">BIOML-A3</strain>
    </source>
</reference>
<organism evidence="1 4">
    <name type="scientific">Phascolarctobacterium faecium</name>
    <dbReference type="NCBI Taxonomy" id="33025"/>
    <lineage>
        <taxon>Bacteria</taxon>
        <taxon>Bacillati</taxon>
        <taxon>Bacillota</taxon>
        <taxon>Negativicutes</taxon>
        <taxon>Acidaminococcales</taxon>
        <taxon>Acidaminococcaceae</taxon>
        <taxon>Phascolarctobacterium</taxon>
    </lineage>
</organism>
<sequence>MIASQTTECSCKHIVSVSLGSSERNAKSTLQLKGQTFIIERLGTDGNLQKARQLLEELDGRVDALGLGGTDLYVYAGGRRYTFRESAKLIENVKNTPVLDGSGLKNSLERILINRLAADKIIDFQGKKVLMVCGVDRFGMAEALVANGADVTFGDLIFGLNWDHPIKSLQTLDSFAKLLAPLLTKLPVRWFYPMGAKQSQRKPQHQGYFLENDIIAGDFHFIRRFMPDKLAGKTIITNTVTAGDRKLLRNAGVRCLITTTPSLDGRSYGTNVMEGLLVAASGADKQLDAAVYEKLLEEYKIESGLEYLNGEEEHI</sequence>
<dbReference type="Proteomes" id="UP000443070">
    <property type="component" value="Unassembled WGS sequence"/>
</dbReference>
<gene>
    <name evidence="1" type="ORF">GMD11_04195</name>
    <name evidence="2" type="ORF">GMD18_03840</name>
</gene>